<keyword evidence="3" id="KW-1185">Reference proteome</keyword>
<feature type="region of interest" description="Disordered" evidence="1">
    <location>
        <begin position="204"/>
        <end position="223"/>
    </location>
</feature>
<name>A0A2B4SPY6_STYPI</name>
<accession>A0A2B4SPY6</accession>
<reference evidence="3" key="1">
    <citation type="journal article" date="2017" name="bioRxiv">
        <title>Comparative analysis of the genomes of Stylophora pistillata and Acropora digitifera provides evidence for extensive differences between species of corals.</title>
        <authorList>
            <person name="Voolstra C.R."/>
            <person name="Li Y."/>
            <person name="Liew Y.J."/>
            <person name="Baumgarten S."/>
            <person name="Zoccola D."/>
            <person name="Flot J.-F."/>
            <person name="Tambutte S."/>
            <person name="Allemand D."/>
            <person name="Aranda M."/>
        </authorList>
    </citation>
    <scope>NUCLEOTIDE SEQUENCE [LARGE SCALE GENOMIC DNA]</scope>
</reference>
<comment type="caution">
    <text evidence="2">The sequence shown here is derived from an EMBL/GenBank/DDBJ whole genome shotgun (WGS) entry which is preliminary data.</text>
</comment>
<dbReference type="EMBL" id="LSMT01000019">
    <property type="protein sequence ID" value="PFX32734.1"/>
    <property type="molecule type" value="Genomic_DNA"/>
</dbReference>
<feature type="compositionally biased region" description="Polar residues" evidence="1">
    <location>
        <begin position="175"/>
        <end position="191"/>
    </location>
</feature>
<organism evidence="2 3">
    <name type="scientific">Stylophora pistillata</name>
    <name type="common">Smooth cauliflower coral</name>
    <dbReference type="NCBI Taxonomy" id="50429"/>
    <lineage>
        <taxon>Eukaryota</taxon>
        <taxon>Metazoa</taxon>
        <taxon>Cnidaria</taxon>
        <taxon>Anthozoa</taxon>
        <taxon>Hexacorallia</taxon>
        <taxon>Scleractinia</taxon>
        <taxon>Astrocoeniina</taxon>
        <taxon>Pocilloporidae</taxon>
        <taxon>Stylophora</taxon>
    </lineage>
</organism>
<feature type="region of interest" description="Disordered" evidence="1">
    <location>
        <begin position="175"/>
        <end position="197"/>
    </location>
</feature>
<dbReference type="OrthoDB" id="5955065at2759"/>
<evidence type="ECO:0000313" key="3">
    <source>
        <dbReference type="Proteomes" id="UP000225706"/>
    </source>
</evidence>
<feature type="compositionally biased region" description="Polar residues" evidence="1">
    <location>
        <begin position="204"/>
        <end position="217"/>
    </location>
</feature>
<sequence>MQTGTSFFPELLGGKVWRMSWGSPKDPTIMEEQSNNSELSMKERNCVQRNSLLRQTNQKINASIQSEHNRFERKMDLEAKKLRKKLTLMIQIAKPGTNLNNDAGSCSPSKTENSVDVSGKLKLPVIKSETKSAPCSPTLSHRKATFLWEKATLSPHCGSNPLPIPRRRSYNEIFSSSQGSPVLTRQSSSSLLHRGRPSELIQLSPRSSGLEENNGELSPSLLPRNLKLREQARRDSLLNATSGMQSTQSPSLEEQFKSLGSCRYLRRATVGHVKVTMDDKEKSTELEGRENTAEFS</sequence>
<dbReference type="Proteomes" id="UP000225706">
    <property type="component" value="Unassembled WGS sequence"/>
</dbReference>
<evidence type="ECO:0000313" key="2">
    <source>
        <dbReference type="EMBL" id="PFX32734.1"/>
    </source>
</evidence>
<evidence type="ECO:0000256" key="1">
    <source>
        <dbReference type="SAM" id="MobiDB-lite"/>
    </source>
</evidence>
<dbReference type="AlphaFoldDB" id="A0A2B4SPY6"/>
<gene>
    <name evidence="2" type="ORF">AWC38_SpisGene2412</name>
</gene>
<proteinExistence type="predicted"/>
<protein>
    <submittedName>
        <fullName evidence="2">Uncharacterized protein</fullName>
    </submittedName>
</protein>